<dbReference type="OrthoDB" id="341858at2"/>
<dbReference type="InterPro" id="IPR038740">
    <property type="entry name" value="BioF2-like_GNAT_dom"/>
</dbReference>
<dbReference type="RefSeq" id="WP_020040157.1">
    <property type="nucleotide sequence ID" value="NZ_KE557276.1"/>
</dbReference>
<protein>
    <recommendedName>
        <fullName evidence="1">BioF2-like acetyltransferase domain-containing protein</fullName>
    </recommendedName>
</protein>
<dbReference type="Proteomes" id="UP000015347">
    <property type="component" value="Unassembled WGS sequence"/>
</dbReference>
<feature type="domain" description="BioF2-like acetyltransferase" evidence="1">
    <location>
        <begin position="128"/>
        <end position="251"/>
    </location>
</feature>
<dbReference type="STRING" id="1123237.Salmuc_00278"/>
<name>S9S6X0_9RHOB</name>
<dbReference type="InterPro" id="IPR016181">
    <property type="entry name" value="Acyl_CoA_acyltransferase"/>
</dbReference>
<dbReference type="PANTHER" id="PTHR36174:SF1">
    <property type="entry name" value="LIPID II:GLYCINE GLYCYLTRANSFERASE"/>
    <property type="match status" value="1"/>
</dbReference>
<dbReference type="Pfam" id="PF13480">
    <property type="entry name" value="Acetyltransf_6"/>
    <property type="match status" value="1"/>
</dbReference>
<dbReference type="EMBL" id="APVH01000028">
    <property type="protein sequence ID" value="EPX81964.1"/>
    <property type="molecule type" value="Genomic_DNA"/>
</dbReference>
<evidence type="ECO:0000259" key="1">
    <source>
        <dbReference type="Pfam" id="PF13480"/>
    </source>
</evidence>
<dbReference type="AlphaFoldDB" id="S9S6X0"/>
<dbReference type="HOGENOM" id="CLU_072557_0_0_5"/>
<dbReference type="SUPFAM" id="SSF55729">
    <property type="entry name" value="Acyl-CoA N-acyltransferases (Nat)"/>
    <property type="match status" value="1"/>
</dbReference>
<evidence type="ECO:0000313" key="3">
    <source>
        <dbReference type="Proteomes" id="UP000015347"/>
    </source>
</evidence>
<reference evidence="3" key="1">
    <citation type="journal article" date="2014" name="Stand. Genomic Sci.">
        <title>Genome sequence of the exopolysaccharide-producing Salipiger mucosus type strain (DSM 16094(T)), a moderately halophilic member of the Roseobacter clade.</title>
        <authorList>
            <person name="Riedel T."/>
            <person name="Spring S."/>
            <person name="Fiebig A."/>
            <person name="Petersen J."/>
            <person name="Kyrpides N.C."/>
            <person name="Goker M."/>
            <person name="Klenk H.P."/>
        </authorList>
    </citation>
    <scope>NUCLEOTIDE SEQUENCE [LARGE SCALE GENOMIC DNA]</scope>
    <source>
        <strain evidence="3">DSM 16094</strain>
    </source>
</reference>
<proteinExistence type="predicted"/>
<evidence type="ECO:0000313" key="2">
    <source>
        <dbReference type="EMBL" id="EPX81964.1"/>
    </source>
</evidence>
<gene>
    <name evidence="2" type="ORF">Salmuc_00278</name>
</gene>
<dbReference type="Gene3D" id="3.40.630.30">
    <property type="match status" value="1"/>
</dbReference>
<dbReference type="InterPro" id="IPR050644">
    <property type="entry name" value="PG_Glycine_Bridge_Synth"/>
</dbReference>
<comment type="caution">
    <text evidence="2">The sequence shown here is derived from an EMBL/GenBank/DDBJ whole genome shotgun (WGS) entry which is preliminary data.</text>
</comment>
<dbReference type="eggNOG" id="COG2348">
    <property type="taxonomic scope" value="Bacteria"/>
</dbReference>
<organism evidence="2 3">
    <name type="scientific">Salipiger mucosus DSM 16094</name>
    <dbReference type="NCBI Taxonomy" id="1123237"/>
    <lineage>
        <taxon>Bacteria</taxon>
        <taxon>Pseudomonadati</taxon>
        <taxon>Pseudomonadota</taxon>
        <taxon>Alphaproteobacteria</taxon>
        <taxon>Rhodobacterales</taxon>
        <taxon>Roseobacteraceae</taxon>
        <taxon>Salipiger</taxon>
    </lineage>
</organism>
<dbReference type="PANTHER" id="PTHR36174">
    <property type="entry name" value="LIPID II:GLYCINE GLYCYLTRANSFERASE"/>
    <property type="match status" value="1"/>
</dbReference>
<keyword evidence="3" id="KW-1185">Reference proteome</keyword>
<sequence>MESLALPLLQSPQFARACTAAGIGLQRGGHDDAAGPVLRWQVQSRRLPGLGRVTLCSRGPVARAPGALKAWLDDPQAFPRGPLLLNADGLGAAELRAAGFWPLVTPATVALLPLGDPDRMRAAMHQKWRNRLNAAERQGVTLRRQPLHPDHWLLAAEQAQSRARRYRTLPPALSAVYAHANPGQALVWEAYHGGKCVAAIAVLRHGKMATWQMGVSRPEGRRCNAMNAALWGAMRWLARAGHGCLDLGILNSEDAPGLTRFKLGSGARAHRLGGTWLRSATLAPLARRLPLLLAK</sequence>
<accession>S9S6X0</accession>